<dbReference type="PANTHER" id="PTHR11476:SF7">
    <property type="entry name" value="HISTIDINE--TRNA LIGASE"/>
    <property type="match status" value="1"/>
</dbReference>
<dbReference type="SUPFAM" id="SSF55681">
    <property type="entry name" value="Class II aaRS and biotin synthetases"/>
    <property type="match status" value="1"/>
</dbReference>
<evidence type="ECO:0000256" key="3">
    <source>
        <dbReference type="ARBA" id="ARBA00022917"/>
    </source>
</evidence>
<dbReference type="GO" id="GO:0006427">
    <property type="term" value="P:histidyl-tRNA aminoacylation"/>
    <property type="evidence" value="ECO:0007669"/>
    <property type="project" value="TreeGrafter"/>
</dbReference>
<dbReference type="SUPFAM" id="SSF52954">
    <property type="entry name" value="Class II aaRS ABD-related"/>
    <property type="match status" value="1"/>
</dbReference>
<protein>
    <recommendedName>
        <fullName evidence="4">Anticodon-binding domain-containing protein</fullName>
    </recommendedName>
</protein>
<evidence type="ECO:0000259" key="4">
    <source>
        <dbReference type="Pfam" id="PF03129"/>
    </source>
</evidence>
<feature type="domain" description="Anticodon-binding" evidence="4">
    <location>
        <begin position="53"/>
        <end position="132"/>
    </location>
</feature>
<comment type="caution">
    <text evidence="5">The sequence shown here is derived from an EMBL/GenBank/DDBJ whole genome shotgun (WGS) entry which is preliminary data.</text>
</comment>
<dbReference type="EMBL" id="JABFUD020000008">
    <property type="protein sequence ID" value="KAI5076557.1"/>
    <property type="molecule type" value="Genomic_DNA"/>
</dbReference>
<proteinExistence type="predicted"/>
<gene>
    <name evidence="5" type="ORF">GOP47_0008622</name>
</gene>
<organism evidence="5 6">
    <name type="scientific">Adiantum capillus-veneris</name>
    <name type="common">Maidenhair fern</name>
    <dbReference type="NCBI Taxonomy" id="13818"/>
    <lineage>
        <taxon>Eukaryota</taxon>
        <taxon>Viridiplantae</taxon>
        <taxon>Streptophyta</taxon>
        <taxon>Embryophyta</taxon>
        <taxon>Tracheophyta</taxon>
        <taxon>Polypodiopsida</taxon>
        <taxon>Polypodiidae</taxon>
        <taxon>Polypodiales</taxon>
        <taxon>Pteridineae</taxon>
        <taxon>Pteridaceae</taxon>
        <taxon>Vittarioideae</taxon>
        <taxon>Adiantum</taxon>
    </lineage>
</organism>
<keyword evidence="6" id="KW-1185">Reference proteome</keyword>
<evidence type="ECO:0000256" key="2">
    <source>
        <dbReference type="ARBA" id="ARBA00022840"/>
    </source>
</evidence>
<dbReference type="GO" id="GO:0032543">
    <property type="term" value="P:mitochondrial translation"/>
    <property type="evidence" value="ECO:0007669"/>
    <property type="project" value="TreeGrafter"/>
</dbReference>
<dbReference type="GO" id="GO:0004821">
    <property type="term" value="F:histidine-tRNA ligase activity"/>
    <property type="evidence" value="ECO:0007669"/>
    <property type="project" value="TreeGrafter"/>
</dbReference>
<evidence type="ECO:0000256" key="1">
    <source>
        <dbReference type="ARBA" id="ARBA00022741"/>
    </source>
</evidence>
<dbReference type="GO" id="GO:0005524">
    <property type="term" value="F:ATP binding"/>
    <property type="evidence" value="ECO:0007669"/>
    <property type="project" value="UniProtKB-KW"/>
</dbReference>
<dbReference type="InterPro" id="IPR045864">
    <property type="entry name" value="aa-tRNA-synth_II/BPL/LPL"/>
</dbReference>
<dbReference type="InterPro" id="IPR036621">
    <property type="entry name" value="Anticodon-bd_dom_sf"/>
</dbReference>
<dbReference type="GO" id="GO:0005739">
    <property type="term" value="C:mitochondrion"/>
    <property type="evidence" value="ECO:0007669"/>
    <property type="project" value="TreeGrafter"/>
</dbReference>
<keyword evidence="3" id="KW-0648">Protein biosynthesis</keyword>
<dbReference type="Pfam" id="PF03129">
    <property type="entry name" value="HGTP_anticodon"/>
    <property type="match status" value="1"/>
</dbReference>
<keyword evidence="2" id="KW-0067">ATP-binding</keyword>
<dbReference type="GO" id="GO:0005829">
    <property type="term" value="C:cytosol"/>
    <property type="evidence" value="ECO:0007669"/>
    <property type="project" value="TreeGrafter"/>
</dbReference>
<dbReference type="OrthoDB" id="1906957at2759"/>
<dbReference type="PANTHER" id="PTHR11476">
    <property type="entry name" value="HISTIDYL-TRNA SYNTHETASE"/>
    <property type="match status" value="1"/>
</dbReference>
<dbReference type="Gene3D" id="3.40.50.800">
    <property type="entry name" value="Anticodon-binding domain"/>
    <property type="match status" value="1"/>
</dbReference>
<dbReference type="Gene3D" id="3.30.930.10">
    <property type="entry name" value="Bira Bifunctional Protein, Domain 2"/>
    <property type="match status" value="1"/>
</dbReference>
<dbReference type="AlphaFoldDB" id="A0A9D4V067"/>
<reference evidence="5" key="1">
    <citation type="submission" date="2021-01" db="EMBL/GenBank/DDBJ databases">
        <title>Adiantum capillus-veneris genome.</title>
        <authorList>
            <person name="Fang Y."/>
            <person name="Liao Q."/>
        </authorList>
    </citation>
    <scope>NUCLEOTIDE SEQUENCE</scope>
    <source>
        <strain evidence="5">H3</strain>
        <tissue evidence="5">Leaf</tissue>
    </source>
</reference>
<evidence type="ECO:0000313" key="6">
    <source>
        <dbReference type="Proteomes" id="UP000886520"/>
    </source>
</evidence>
<name>A0A9D4V067_ADICA</name>
<dbReference type="Proteomes" id="UP000886520">
    <property type="component" value="Chromosome 8"/>
</dbReference>
<keyword evidence="1" id="KW-0547">Nucleotide-binding</keyword>
<accession>A0A9D4V067</accession>
<dbReference type="GO" id="GO:0003723">
    <property type="term" value="F:RNA binding"/>
    <property type="evidence" value="ECO:0007669"/>
    <property type="project" value="TreeGrafter"/>
</dbReference>
<evidence type="ECO:0000313" key="5">
    <source>
        <dbReference type="EMBL" id="KAI5076557.1"/>
    </source>
</evidence>
<sequence>MGSIAAGGRYDDLVGMFSGVQVPSVGMSLGIERVFAIMEEQSSHLSVRKTQTQVLVLGIGESLWNVAISIASELWELEMATEFRCVAPEKITKQLSDASEKDGIPWVVLVGQDELNRGIVKLKDMAAKQQEEDVCSTTTKGSILQQRCT</sequence>
<dbReference type="FunFam" id="3.40.50.800:FF:000012">
    <property type="entry name" value="Histidine--tRNA ligase, cytoplasmic"/>
    <property type="match status" value="1"/>
</dbReference>
<dbReference type="InterPro" id="IPR004154">
    <property type="entry name" value="Anticodon-bd"/>
</dbReference>